<protein>
    <submittedName>
        <fullName evidence="1">Uncharacterized protein</fullName>
    </submittedName>
</protein>
<dbReference type="EMBL" id="CBTK010000068">
    <property type="protein sequence ID" value="CDH44253.1"/>
    <property type="molecule type" value="Genomic_DNA"/>
</dbReference>
<dbReference type="RefSeq" id="WP_034431431.1">
    <property type="nucleotide sequence ID" value="NZ_CBTK010000068.1"/>
</dbReference>
<reference evidence="1 2" key="1">
    <citation type="journal article" date="2014" name="ISME J.">
        <title>Candidatus Competibacter-lineage genomes retrieved from metagenomes reveal functional metabolic diversity.</title>
        <authorList>
            <person name="McIlroy S.J."/>
            <person name="Albertsen M."/>
            <person name="Andresen E.K."/>
            <person name="Saunders A.M."/>
            <person name="Kristiansen R."/>
            <person name="Stokholm-Bjerregaard M."/>
            <person name="Nielsen K.L."/>
            <person name="Nielsen P.H."/>
        </authorList>
    </citation>
    <scope>NUCLEOTIDE SEQUENCE [LARGE SCALE GENOMIC DNA]</scope>
    <source>
        <strain evidence="1 2">Run_B_J11</strain>
    </source>
</reference>
<evidence type="ECO:0000313" key="1">
    <source>
        <dbReference type="EMBL" id="CDH44253.1"/>
    </source>
</evidence>
<proteinExistence type="predicted"/>
<name>A0A7U7G989_9GAMM</name>
<gene>
    <name evidence="1" type="ORF">BN874_160009</name>
</gene>
<dbReference type="AlphaFoldDB" id="A0A7U7G989"/>
<keyword evidence="2" id="KW-1185">Reference proteome</keyword>
<accession>A0A7U7G989</accession>
<evidence type="ECO:0000313" key="2">
    <source>
        <dbReference type="Proteomes" id="UP000019184"/>
    </source>
</evidence>
<dbReference type="Proteomes" id="UP000019184">
    <property type="component" value="Unassembled WGS sequence"/>
</dbReference>
<dbReference type="OrthoDB" id="598340at2"/>
<organism evidence="1 2">
    <name type="scientific">Candidatus Contendobacter odensis Run_B_J11</name>
    <dbReference type="NCBI Taxonomy" id="1400861"/>
    <lineage>
        <taxon>Bacteria</taxon>
        <taxon>Pseudomonadati</taxon>
        <taxon>Pseudomonadota</taxon>
        <taxon>Gammaproteobacteria</taxon>
        <taxon>Candidatus Competibacteraceae</taxon>
        <taxon>Candidatus Contendibacter</taxon>
    </lineage>
</organism>
<comment type="caution">
    <text evidence="1">The sequence shown here is derived from an EMBL/GenBank/DDBJ whole genome shotgun (WGS) entry which is preliminary data.</text>
</comment>
<sequence>MPDLDCQIVIDTSPLLALCAACGDFMALRQVTFLQPEPFATDLPQKYAQLMRGLSYVQAGKSFSRDELNERQVFY</sequence>